<accession>A0A2S6NLX8</accession>
<keyword evidence="2" id="KW-1185">Reference proteome</keyword>
<evidence type="ECO:0000313" key="2">
    <source>
        <dbReference type="Proteomes" id="UP000239724"/>
    </source>
</evidence>
<evidence type="ECO:0000313" key="1">
    <source>
        <dbReference type="EMBL" id="PPQ36467.1"/>
    </source>
</evidence>
<name>A0A2S6NLX8_RHOGL</name>
<organism evidence="1 2">
    <name type="scientific">Rhodopila globiformis</name>
    <name type="common">Rhodopseudomonas globiformis</name>
    <dbReference type="NCBI Taxonomy" id="1071"/>
    <lineage>
        <taxon>Bacteria</taxon>
        <taxon>Pseudomonadati</taxon>
        <taxon>Pseudomonadota</taxon>
        <taxon>Alphaproteobacteria</taxon>
        <taxon>Acetobacterales</taxon>
        <taxon>Acetobacteraceae</taxon>
        <taxon>Rhodopila</taxon>
    </lineage>
</organism>
<gene>
    <name evidence="1" type="ORF">CCS01_04985</name>
</gene>
<proteinExistence type="predicted"/>
<reference evidence="1 2" key="1">
    <citation type="journal article" date="2018" name="Arch. Microbiol.">
        <title>New insights into the metabolic potential of the phototrophic purple bacterium Rhodopila globiformis DSM 161(T) from its draft genome sequence and evidence for a vanadium-dependent nitrogenase.</title>
        <authorList>
            <person name="Imhoff J.F."/>
            <person name="Rahn T."/>
            <person name="Kunzel S."/>
            <person name="Neulinger S.C."/>
        </authorList>
    </citation>
    <scope>NUCLEOTIDE SEQUENCE [LARGE SCALE GENOMIC DNA]</scope>
    <source>
        <strain evidence="1 2">DSM 161</strain>
    </source>
</reference>
<protein>
    <submittedName>
        <fullName evidence="1">Uncharacterized protein</fullName>
    </submittedName>
</protein>
<sequence>MVTASPGTVRACPFFLDFQHGEDEGHTKRHGDRTLLATRDRTHRIIGLAIEARIAASPDLVEAVYAFHLPYGLRRFST</sequence>
<comment type="caution">
    <text evidence="1">The sequence shown here is derived from an EMBL/GenBank/DDBJ whole genome shotgun (WGS) entry which is preliminary data.</text>
</comment>
<dbReference type="AlphaFoldDB" id="A0A2S6NLX8"/>
<dbReference type="EMBL" id="NHRY01000057">
    <property type="protein sequence ID" value="PPQ36467.1"/>
    <property type="molecule type" value="Genomic_DNA"/>
</dbReference>
<dbReference type="Proteomes" id="UP000239724">
    <property type="component" value="Unassembled WGS sequence"/>
</dbReference>